<gene>
    <name evidence="2" type="primary">metXA</name>
    <name evidence="5" type="ORF">SR1949_09150</name>
</gene>
<comment type="caution">
    <text evidence="2">Lacks conserved residue(s) required for the propagation of feature annotation.</text>
</comment>
<protein>
    <recommendedName>
        <fullName evidence="2">Homoserine O-acetyltransferase</fullName>
        <shortName evidence="2">HAT</shortName>
        <ecNumber evidence="2">2.3.1.31</ecNumber>
    </recommendedName>
    <alternativeName>
        <fullName evidence="2">Homoserine transacetylase</fullName>
        <shortName evidence="2">HTA</shortName>
    </alternativeName>
</protein>
<evidence type="ECO:0000313" key="5">
    <source>
        <dbReference type="EMBL" id="GCL35816.1"/>
    </source>
</evidence>
<dbReference type="GO" id="GO:0005737">
    <property type="term" value="C:cytoplasm"/>
    <property type="evidence" value="ECO:0007669"/>
    <property type="project" value="UniProtKB-SubCell"/>
</dbReference>
<dbReference type="PANTHER" id="PTHR32268:SF11">
    <property type="entry name" value="HOMOSERINE O-ACETYLTRANSFERASE"/>
    <property type="match status" value="1"/>
</dbReference>
<dbReference type="Proteomes" id="UP000300142">
    <property type="component" value="Unassembled WGS sequence"/>
</dbReference>
<comment type="subcellular location">
    <subcellularLocation>
        <location evidence="2">Cytoplasm</location>
    </subcellularLocation>
</comment>
<evidence type="ECO:0000256" key="2">
    <source>
        <dbReference type="HAMAP-Rule" id="MF_00296"/>
    </source>
</evidence>
<keyword evidence="6" id="KW-1185">Reference proteome</keyword>
<dbReference type="GO" id="GO:0004414">
    <property type="term" value="F:homoserine O-acetyltransferase activity"/>
    <property type="evidence" value="ECO:0007669"/>
    <property type="project" value="UniProtKB-UniRule"/>
</dbReference>
<dbReference type="Gene3D" id="3.40.50.1820">
    <property type="entry name" value="alpha/beta hydrolase"/>
    <property type="match status" value="1"/>
</dbReference>
<feature type="active site" evidence="2 3">
    <location>
        <position position="328"/>
    </location>
</feature>
<dbReference type="InterPro" id="IPR000073">
    <property type="entry name" value="AB_hydrolase_1"/>
</dbReference>
<dbReference type="HAMAP" id="MF_00296">
    <property type="entry name" value="MetX_acyltransf"/>
    <property type="match status" value="1"/>
</dbReference>
<organism evidence="5 6">
    <name type="scientific">Sphaerospermopsis reniformis</name>
    <dbReference type="NCBI Taxonomy" id="531300"/>
    <lineage>
        <taxon>Bacteria</taxon>
        <taxon>Bacillati</taxon>
        <taxon>Cyanobacteriota</taxon>
        <taxon>Cyanophyceae</taxon>
        <taxon>Nostocales</taxon>
        <taxon>Aphanizomenonaceae</taxon>
        <taxon>Sphaerospermopsis</taxon>
    </lineage>
</organism>
<evidence type="ECO:0000259" key="4">
    <source>
        <dbReference type="Pfam" id="PF00561"/>
    </source>
</evidence>
<dbReference type="AlphaFoldDB" id="A0A479ZW60"/>
<feature type="active site" description="Nucleophile" evidence="2 3">
    <location>
        <position position="143"/>
    </location>
</feature>
<sequence>MKYLDFISPKTQFYQLSKPFSLESGEVLIGVQVAYRTWGKLNANGDNGVLICHALTGSADADDWWKPLFGAGKSFDPDQDFLVCSNILGSCYGTTGATSINPNTVRIYGASFPRITIRDMVNLQAALLEYLDVKFLRLVIGGSLGGMQVLEWALLYPEKVRAIAPIAAPGRHSAWSIGLSEAQRQAIYTDPNWQDGNYTSDAPPNQGLAVARMMAMITYRYWESFTNRFGREKDEFNQFAISSYLQYQGQKLIERFDANTYITLTHAMDSHDVSWHRKNYQSVLQSIKQPTLVVAIDSDVLYPPVEQQELVDLIPNAQLGLIKSPHGHDAFLIDMEELNEIVVSFRKGLKFCV</sequence>
<comment type="function">
    <text evidence="2">Transfers an acetyl group from acetyl-CoA to L-homoserine, forming acetyl-L-homoserine.</text>
</comment>
<dbReference type="PANTHER" id="PTHR32268">
    <property type="entry name" value="HOMOSERINE O-ACETYLTRANSFERASE"/>
    <property type="match status" value="1"/>
</dbReference>
<comment type="similarity">
    <text evidence="2">Belongs to the AB hydrolase superfamily. MetX family.</text>
</comment>
<keyword evidence="2" id="KW-0486">Methionine biosynthesis</keyword>
<name>A0A479ZW60_9CYAN</name>
<keyword evidence="2" id="KW-0028">Amino-acid biosynthesis</keyword>
<dbReference type="InterPro" id="IPR008220">
    <property type="entry name" value="HAT_MetX-like"/>
</dbReference>
<proteinExistence type="inferred from homology"/>
<dbReference type="InterPro" id="IPR029058">
    <property type="entry name" value="AB_hydrolase_fold"/>
</dbReference>
<feature type="active site" evidence="2 3">
    <location>
        <position position="299"/>
    </location>
</feature>
<dbReference type="Pfam" id="PF00561">
    <property type="entry name" value="Abhydrolase_1"/>
    <property type="match status" value="1"/>
</dbReference>
<dbReference type="NCBIfam" id="NF001209">
    <property type="entry name" value="PRK00175.1"/>
    <property type="match status" value="1"/>
</dbReference>
<reference evidence="6" key="1">
    <citation type="submission" date="2019-02" db="EMBL/GenBank/DDBJ databases">
        <title>Draft genome sequence of Sphaerospermopsis reniformis NIES-1949.</title>
        <authorList>
            <person name="Yamaguchi H."/>
            <person name="Suzuki S."/>
            <person name="Kawachi M."/>
        </authorList>
    </citation>
    <scope>NUCLEOTIDE SEQUENCE [LARGE SCALE GENOMIC DNA]</scope>
    <source>
        <strain evidence="6">NIES-1949</strain>
    </source>
</reference>
<comment type="catalytic activity">
    <reaction evidence="2">
        <text>L-homoserine + acetyl-CoA = O-acetyl-L-homoserine + CoA</text>
        <dbReference type="Rhea" id="RHEA:13701"/>
        <dbReference type="ChEBI" id="CHEBI:57287"/>
        <dbReference type="ChEBI" id="CHEBI:57288"/>
        <dbReference type="ChEBI" id="CHEBI:57476"/>
        <dbReference type="ChEBI" id="CHEBI:57716"/>
        <dbReference type="EC" id="2.3.1.31"/>
    </reaction>
</comment>
<evidence type="ECO:0000256" key="1">
    <source>
        <dbReference type="ARBA" id="ARBA00022679"/>
    </source>
</evidence>
<dbReference type="EMBL" id="BJCE01000018">
    <property type="protein sequence ID" value="GCL35816.1"/>
    <property type="molecule type" value="Genomic_DNA"/>
</dbReference>
<feature type="domain" description="AB hydrolase-1" evidence="4">
    <location>
        <begin position="49"/>
        <end position="332"/>
    </location>
</feature>
<comment type="caution">
    <text evidence="5">The sequence shown here is derived from an EMBL/GenBank/DDBJ whole genome shotgun (WGS) entry which is preliminary data.</text>
</comment>
<dbReference type="NCBIfam" id="TIGR01392">
    <property type="entry name" value="homoserO_Ac_trn"/>
    <property type="match status" value="1"/>
</dbReference>
<dbReference type="RefSeq" id="WP_137666511.1">
    <property type="nucleotide sequence ID" value="NZ_BJCE01000018.1"/>
</dbReference>
<dbReference type="EC" id="2.3.1.31" evidence="2"/>
<keyword evidence="2" id="KW-0963">Cytoplasm</keyword>
<dbReference type="PIRSF" id="PIRSF000443">
    <property type="entry name" value="Homoser_Ac_trans"/>
    <property type="match status" value="1"/>
</dbReference>
<keyword evidence="1 2" id="KW-0808">Transferase</keyword>
<evidence type="ECO:0000256" key="3">
    <source>
        <dbReference type="PIRSR" id="PIRSR000443-1"/>
    </source>
</evidence>
<comment type="pathway">
    <text evidence="2">Amino-acid biosynthesis; L-methionine biosynthesis via de novo pathway; O-acetyl-L-homoserine from L-homoserine: step 1/1.</text>
</comment>
<feature type="binding site" evidence="2">
    <location>
        <position position="212"/>
    </location>
    <ligand>
        <name>substrate</name>
    </ligand>
</feature>
<accession>A0A479ZW60</accession>
<dbReference type="GO" id="GO:0009086">
    <property type="term" value="P:methionine biosynthetic process"/>
    <property type="evidence" value="ECO:0007669"/>
    <property type="project" value="UniProtKB-UniRule"/>
</dbReference>
<comment type="subunit">
    <text evidence="2">Homodimer.</text>
</comment>
<evidence type="ECO:0000313" key="6">
    <source>
        <dbReference type="Proteomes" id="UP000300142"/>
    </source>
</evidence>
<dbReference type="SUPFAM" id="SSF53474">
    <property type="entry name" value="alpha/beta-Hydrolases"/>
    <property type="match status" value="1"/>
</dbReference>
<keyword evidence="2" id="KW-0012">Acyltransferase</keyword>
<dbReference type="UniPathway" id="UPA00051">
    <property type="reaction ID" value="UER00074"/>
</dbReference>
<dbReference type="GO" id="GO:0009092">
    <property type="term" value="P:homoserine metabolic process"/>
    <property type="evidence" value="ECO:0007669"/>
    <property type="project" value="TreeGrafter"/>
</dbReference>
<feature type="binding site" evidence="2">
    <location>
        <position position="329"/>
    </location>
    <ligand>
        <name>substrate</name>
    </ligand>
</feature>